<dbReference type="EnsemblPlants" id="Solyc10g037860.1.1">
    <property type="protein sequence ID" value="Solyc10g037860.1.1.1"/>
    <property type="gene ID" value="Solyc10g037860.1"/>
</dbReference>
<dbReference type="InParanoid" id="A0A3Q7IEQ0"/>
<keyword evidence="2" id="KW-1185">Reference proteome</keyword>
<protein>
    <submittedName>
        <fullName evidence="1">Uncharacterized protein</fullName>
    </submittedName>
</protein>
<accession>A0A3Q7IEQ0</accession>
<name>A0A3Q7IEQ0_SOLLC</name>
<evidence type="ECO:0000313" key="1">
    <source>
        <dbReference type="EnsemblPlants" id="Solyc10g037860.1.1.1"/>
    </source>
</evidence>
<dbReference type="AlphaFoldDB" id="A0A3Q7IEQ0"/>
<reference evidence="1" key="2">
    <citation type="submission" date="2019-01" db="UniProtKB">
        <authorList>
            <consortium name="EnsemblPlants"/>
        </authorList>
    </citation>
    <scope>IDENTIFICATION</scope>
    <source>
        <strain evidence="1">cv. Heinz 1706</strain>
    </source>
</reference>
<reference evidence="1" key="1">
    <citation type="journal article" date="2012" name="Nature">
        <title>The tomato genome sequence provides insights into fleshy fruit evolution.</title>
        <authorList>
            <consortium name="Tomato Genome Consortium"/>
        </authorList>
    </citation>
    <scope>NUCLEOTIDE SEQUENCE [LARGE SCALE GENOMIC DNA]</scope>
    <source>
        <strain evidence="1">cv. Heinz 1706</strain>
    </source>
</reference>
<dbReference type="PaxDb" id="4081-Solyc10g037860.1.1"/>
<proteinExistence type="predicted"/>
<dbReference type="Gramene" id="Solyc10g037860.1.1">
    <property type="protein sequence ID" value="Solyc10g037860.1.1.1"/>
    <property type="gene ID" value="Solyc10g037860.1"/>
</dbReference>
<organism evidence="1">
    <name type="scientific">Solanum lycopersicum</name>
    <name type="common">Tomato</name>
    <name type="synonym">Lycopersicon esculentum</name>
    <dbReference type="NCBI Taxonomy" id="4081"/>
    <lineage>
        <taxon>Eukaryota</taxon>
        <taxon>Viridiplantae</taxon>
        <taxon>Streptophyta</taxon>
        <taxon>Embryophyta</taxon>
        <taxon>Tracheophyta</taxon>
        <taxon>Spermatophyta</taxon>
        <taxon>Magnoliopsida</taxon>
        <taxon>eudicotyledons</taxon>
        <taxon>Gunneridae</taxon>
        <taxon>Pentapetalae</taxon>
        <taxon>asterids</taxon>
        <taxon>lamiids</taxon>
        <taxon>Solanales</taxon>
        <taxon>Solanaceae</taxon>
        <taxon>Solanoideae</taxon>
        <taxon>Solaneae</taxon>
        <taxon>Solanum</taxon>
        <taxon>Solanum subgen. Lycopersicon</taxon>
    </lineage>
</organism>
<evidence type="ECO:0000313" key="2">
    <source>
        <dbReference type="Proteomes" id="UP000004994"/>
    </source>
</evidence>
<sequence length="109" mass="12594">MQAGDDPCQLNVVFKPMAMWLVHTKNLPSDVHKPYPMPAIHDQCRLHDEHKIRSIQAVHDQCCLADATCYCPRYFPEVQKSRLILLVVSKRRYYLADSHTPCLMRACLA</sequence>
<dbReference type="Proteomes" id="UP000004994">
    <property type="component" value="Chromosome 10"/>
</dbReference>